<evidence type="ECO:0000313" key="1">
    <source>
        <dbReference type="EMBL" id="NLW35404.1"/>
    </source>
</evidence>
<dbReference type="InterPro" id="IPR052030">
    <property type="entry name" value="Peptidase_M20/M20A_hydrolases"/>
</dbReference>
<dbReference type="GO" id="GO:0005737">
    <property type="term" value="C:cytoplasm"/>
    <property type="evidence" value="ECO:0007669"/>
    <property type="project" value="TreeGrafter"/>
</dbReference>
<dbReference type="PANTHER" id="PTHR30575:SF0">
    <property type="entry name" value="XAA-ARG DIPEPTIDASE"/>
    <property type="match status" value="1"/>
</dbReference>
<protein>
    <submittedName>
        <fullName evidence="1">M20 family metallopeptidase</fullName>
    </submittedName>
</protein>
<dbReference type="EMBL" id="JAAYEE010000129">
    <property type="protein sequence ID" value="NLW35404.1"/>
    <property type="molecule type" value="Genomic_DNA"/>
</dbReference>
<dbReference type="GO" id="GO:0046657">
    <property type="term" value="P:folic acid catabolic process"/>
    <property type="evidence" value="ECO:0007669"/>
    <property type="project" value="TreeGrafter"/>
</dbReference>
<dbReference type="PANTHER" id="PTHR30575">
    <property type="entry name" value="PEPTIDASE M20"/>
    <property type="match status" value="1"/>
</dbReference>
<proteinExistence type="predicted"/>
<dbReference type="SUPFAM" id="SSF53187">
    <property type="entry name" value="Zn-dependent exopeptidases"/>
    <property type="match status" value="1"/>
</dbReference>
<accession>A0A971S1D4</accession>
<dbReference type="Gene3D" id="3.40.630.10">
    <property type="entry name" value="Zn peptidases"/>
    <property type="match status" value="1"/>
</dbReference>
<organism evidence="1 2">
    <name type="scientific">Syntrophorhabdus aromaticivorans</name>
    <dbReference type="NCBI Taxonomy" id="328301"/>
    <lineage>
        <taxon>Bacteria</taxon>
        <taxon>Pseudomonadati</taxon>
        <taxon>Thermodesulfobacteriota</taxon>
        <taxon>Syntrophorhabdia</taxon>
        <taxon>Syntrophorhabdales</taxon>
        <taxon>Syntrophorhabdaceae</taxon>
        <taxon>Syntrophorhabdus</taxon>
    </lineage>
</organism>
<sequence length="94" mass="10170">NTVGSPGAKGSSDVGNVSYRCPALQPKLSIVDEVMASHTHEFAEATTKQKAHEALVTGAKLMARIALEVFLDEGLRKRIREDFEKEKVKAGSCI</sequence>
<evidence type="ECO:0000313" key="2">
    <source>
        <dbReference type="Proteomes" id="UP000777265"/>
    </source>
</evidence>
<gene>
    <name evidence="1" type="ORF">GXY80_07980</name>
</gene>
<dbReference type="Proteomes" id="UP000777265">
    <property type="component" value="Unassembled WGS sequence"/>
</dbReference>
<dbReference type="GO" id="GO:0071713">
    <property type="term" value="F:para-aminobenzoyl-glutamate hydrolase activity"/>
    <property type="evidence" value="ECO:0007669"/>
    <property type="project" value="TreeGrafter"/>
</dbReference>
<dbReference type="GO" id="GO:0016805">
    <property type="term" value="F:dipeptidase activity"/>
    <property type="evidence" value="ECO:0007669"/>
    <property type="project" value="TreeGrafter"/>
</dbReference>
<name>A0A971S1D4_9BACT</name>
<dbReference type="AlphaFoldDB" id="A0A971S1D4"/>
<reference evidence="1" key="2">
    <citation type="submission" date="2020-01" db="EMBL/GenBank/DDBJ databases">
        <authorList>
            <person name="Campanaro S."/>
        </authorList>
    </citation>
    <scope>NUCLEOTIDE SEQUENCE</scope>
    <source>
        <strain evidence="1">AS06rmzACSIP_7</strain>
    </source>
</reference>
<comment type="caution">
    <text evidence="1">The sequence shown here is derived from an EMBL/GenBank/DDBJ whole genome shotgun (WGS) entry which is preliminary data.</text>
</comment>
<feature type="non-terminal residue" evidence="1">
    <location>
        <position position="1"/>
    </location>
</feature>
<reference evidence="1" key="1">
    <citation type="journal article" date="2020" name="Biotechnol. Biofuels">
        <title>New insights from the biogas microbiome by comprehensive genome-resolved metagenomics of nearly 1600 species originating from multiple anaerobic digesters.</title>
        <authorList>
            <person name="Campanaro S."/>
            <person name="Treu L."/>
            <person name="Rodriguez-R L.M."/>
            <person name="Kovalovszki A."/>
            <person name="Ziels R.M."/>
            <person name="Maus I."/>
            <person name="Zhu X."/>
            <person name="Kougias P.G."/>
            <person name="Basile A."/>
            <person name="Luo G."/>
            <person name="Schluter A."/>
            <person name="Konstantinidis K.T."/>
            <person name="Angelidaki I."/>
        </authorList>
    </citation>
    <scope>NUCLEOTIDE SEQUENCE</scope>
    <source>
        <strain evidence="1">AS06rmzACSIP_7</strain>
    </source>
</reference>